<dbReference type="PROSITE" id="PS50889">
    <property type="entry name" value="S4"/>
    <property type="match status" value="1"/>
</dbReference>
<evidence type="ECO:0000313" key="9">
    <source>
        <dbReference type="EMBL" id="KJV10788.1"/>
    </source>
</evidence>
<dbReference type="InterPro" id="IPR050188">
    <property type="entry name" value="RluA_PseudoU_synthase"/>
</dbReference>
<feature type="compositionally biased region" description="Basic and acidic residues" evidence="7">
    <location>
        <begin position="47"/>
        <end position="56"/>
    </location>
</feature>
<comment type="function">
    <text evidence="6">Responsible for synthesis of pseudouridine from uracil.</text>
</comment>
<evidence type="ECO:0000256" key="7">
    <source>
        <dbReference type="SAM" id="MobiDB-lite"/>
    </source>
</evidence>
<dbReference type="GO" id="GO:0000455">
    <property type="term" value="P:enzyme-directed rRNA pseudouridine synthesis"/>
    <property type="evidence" value="ECO:0007669"/>
    <property type="project" value="TreeGrafter"/>
</dbReference>
<organism evidence="9 10">
    <name type="scientific">Elstera litoralis</name>
    <dbReference type="NCBI Taxonomy" id="552518"/>
    <lineage>
        <taxon>Bacteria</taxon>
        <taxon>Pseudomonadati</taxon>
        <taxon>Pseudomonadota</taxon>
        <taxon>Alphaproteobacteria</taxon>
        <taxon>Rhodospirillales</taxon>
        <taxon>Rhodospirillaceae</taxon>
        <taxon>Elstera</taxon>
    </lineage>
</organism>
<gene>
    <name evidence="9" type="ORF">VZ95_02625</name>
</gene>
<keyword evidence="5" id="KW-0694">RNA-binding</keyword>
<name>A0A0F3IW66_9PROT</name>
<reference evidence="9 10" key="1">
    <citation type="submission" date="2015-03" db="EMBL/GenBank/DDBJ databases">
        <title>Draft genome sequence of Elstera litoralis.</title>
        <authorList>
            <person name="Rahalkar M.C."/>
            <person name="Dhakephalkar P.K."/>
            <person name="Pore S.D."/>
            <person name="Arora P."/>
            <person name="Kapse N.G."/>
            <person name="Pandit P.S."/>
        </authorList>
    </citation>
    <scope>NUCLEOTIDE SEQUENCE [LARGE SCALE GENOMIC DNA]</scope>
    <source>
        <strain evidence="9 10">Dia-1</strain>
    </source>
</reference>
<dbReference type="PANTHER" id="PTHR21600:SF44">
    <property type="entry name" value="RIBOSOMAL LARGE SUBUNIT PSEUDOURIDINE SYNTHASE D"/>
    <property type="match status" value="1"/>
</dbReference>
<comment type="similarity">
    <text evidence="1 6">Belongs to the pseudouridine synthase RluA family.</text>
</comment>
<dbReference type="InterPro" id="IPR006224">
    <property type="entry name" value="PsdUridine_synth_RluA-like_CS"/>
</dbReference>
<keyword evidence="2 6" id="KW-0413">Isomerase</keyword>
<dbReference type="Pfam" id="PF00849">
    <property type="entry name" value="PseudoU_synth_2"/>
    <property type="match status" value="1"/>
</dbReference>
<evidence type="ECO:0000256" key="5">
    <source>
        <dbReference type="PROSITE-ProRule" id="PRU00182"/>
    </source>
</evidence>
<dbReference type="PANTHER" id="PTHR21600">
    <property type="entry name" value="MITOCHONDRIAL RNA PSEUDOURIDINE SYNTHASE"/>
    <property type="match status" value="1"/>
</dbReference>
<dbReference type="InterPro" id="IPR006225">
    <property type="entry name" value="PsdUridine_synth_RluC/D"/>
</dbReference>
<evidence type="ECO:0000313" key="10">
    <source>
        <dbReference type="Proteomes" id="UP000033774"/>
    </source>
</evidence>
<evidence type="ECO:0000256" key="4">
    <source>
        <dbReference type="PIRSR" id="PIRSR606225-1"/>
    </source>
</evidence>
<dbReference type="EMBL" id="LAJY01000045">
    <property type="protein sequence ID" value="KJV10788.1"/>
    <property type="molecule type" value="Genomic_DNA"/>
</dbReference>
<dbReference type="CDD" id="cd02869">
    <property type="entry name" value="PseudoU_synth_RluA_like"/>
    <property type="match status" value="1"/>
</dbReference>
<feature type="region of interest" description="Disordered" evidence="7">
    <location>
        <begin position="47"/>
        <end position="74"/>
    </location>
</feature>
<dbReference type="PROSITE" id="PS01129">
    <property type="entry name" value="PSI_RLU"/>
    <property type="match status" value="1"/>
</dbReference>
<evidence type="ECO:0000256" key="6">
    <source>
        <dbReference type="RuleBase" id="RU362028"/>
    </source>
</evidence>
<feature type="active site" evidence="4">
    <location>
        <position position="140"/>
    </location>
</feature>
<proteinExistence type="inferred from homology"/>
<evidence type="ECO:0000256" key="2">
    <source>
        <dbReference type="ARBA" id="ARBA00023235"/>
    </source>
</evidence>
<dbReference type="InterPro" id="IPR020103">
    <property type="entry name" value="PsdUridine_synth_cat_dom_sf"/>
</dbReference>
<dbReference type="NCBIfam" id="TIGR00005">
    <property type="entry name" value="rluA_subfam"/>
    <property type="match status" value="1"/>
</dbReference>
<accession>A0A0F3IW66</accession>
<dbReference type="PATRIC" id="fig|552518.3.peg.2972"/>
<comment type="catalytic activity">
    <reaction evidence="3">
        <text>uridine(1911/1915/1917) in 23S rRNA = pseudouridine(1911/1915/1917) in 23S rRNA</text>
        <dbReference type="Rhea" id="RHEA:42524"/>
        <dbReference type="Rhea" id="RHEA-COMP:10097"/>
        <dbReference type="Rhea" id="RHEA-COMP:10098"/>
        <dbReference type="ChEBI" id="CHEBI:65314"/>
        <dbReference type="ChEBI" id="CHEBI:65315"/>
        <dbReference type="EC" id="5.4.99.23"/>
    </reaction>
</comment>
<comment type="catalytic activity">
    <reaction evidence="6">
        <text>a uridine in RNA = a pseudouridine in RNA</text>
        <dbReference type="Rhea" id="RHEA:48348"/>
        <dbReference type="Rhea" id="RHEA-COMP:12068"/>
        <dbReference type="Rhea" id="RHEA-COMP:12069"/>
        <dbReference type="ChEBI" id="CHEBI:65314"/>
        <dbReference type="ChEBI" id="CHEBI:65315"/>
    </reaction>
</comment>
<dbReference type="Gene3D" id="3.10.290.10">
    <property type="entry name" value="RNA-binding S4 domain"/>
    <property type="match status" value="1"/>
</dbReference>
<dbReference type="RefSeq" id="WP_045774494.1">
    <property type="nucleotide sequence ID" value="NZ_LAJY01000045.1"/>
</dbReference>
<dbReference type="EC" id="5.4.99.-" evidence="6"/>
<sequence length="323" mass="36050">MSVEQRTVSQDEADIRIDRWFKRHYPELPFGRLSKLMRTGQIRLDGKRVEGSERLEPGQTIRVPPLGDLDGPPPPRPIDPHVAKDLQQMVLHRDEDVIVLNKPTGLAVQGGTGTTRHLDGMLDALKFELNERPRLVHRLDKDTSGILVLARTALAASKLAAAFKDRETEKIYWAVTAKVPVPNEGTIDLRLAKKGSPQGERVAVDGEDGQKAITDYEVIDYAASRAALVRLRPITGRTHQLRVHCAAIGTPILGDAKYGGAEAIIHGVEYMRSLHLHARRLKVPHPRGGFLEVTAPLPPHMKATFAYFGFTARRELRAWRRLI</sequence>
<dbReference type="GO" id="GO:0003723">
    <property type="term" value="F:RNA binding"/>
    <property type="evidence" value="ECO:0007669"/>
    <property type="project" value="UniProtKB-KW"/>
</dbReference>
<comment type="caution">
    <text evidence="9">The sequence shown here is derived from an EMBL/GenBank/DDBJ whole genome shotgun (WGS) entry which is preliminary data.</text>
</comment>
<dbReference type="InterPro" id="IPR006145">
    <property type="entry name" value="PsdUridine_synth_RsuA/RluA"/>
</dbReference>
<keyword evidence="10" id="KW-1185">Reference proteome</keyword>
<dbReference type="OrthoDB" id="9807829at2"/>
<dbReference type="AlphaFoldDB" id="A0A0F3IW66"/>
<evidence type="ECO:0000256" key="1">
    <source>
        <dbReference type="ARBA" id="ARBA00010876"/>
    </source>
</evidence>
<dbReference type="SUPFAM" id="SSF55120">
    <property type="entry name" value="Pseudouridine synthase"/>
    <property type="match status" value="1"/>
</dbReference>
<dbReference type="Gene3D" id="3.30.2350.10">
    <property type="entry name" value="Pseudouridine synthase"/>
    <property type="match status" value="1"/>
</dbReference>
<dbReference type="Proteomes" id="UP000033774">
    <property type="component" value="Unassembled WGS sequence"/>
</dbReference>
<dbReference type="InterPro" id="IPR036986">
    <property type="entry name" value="S4_RNA-bd_sf"/>
</dbReference>
<feature type="domain" description="Pseudouridine synthase RsuA/RluA-like" evidence="8">
    <location>
        <begin position="96"/>
        <end position="247"/>
    </location>
</feature>
<protein>
    <recommendedName>
        <fullName evidence="6">Pseudouridine synthase</fullName>
        <ecNumber evidence="6">5.4.99.-</ecNumber>
    </recommendedName>
</protein>
<evidence type="ECO:0000259" key="8">
    <source>
        <dbReference type="Pfam" id="PF00849"/>
    </source>
</evidence>
<evidence type="ECO:0000256" key="3">
    <source>
        <dbReference type="ARBA" id="ARBA00036882"/>
    </source>
</evidence>
<dbReference type="GO" id="GO:0160140">
    <property type="term" value="F:23S rRNA pseudouridine(1911/1915/1917) synthase activity"/>
    <property type="evidence" value="ECO:0007669"/>
    <property type="project" value="UniProtKB-EC"/>
</dbReference>